<evidence type="ECO:0000256" key="7">
    <source>
        <dbReference type="ARBA" id="ARBA00023136"/>
    </source>
</evidence>
<dbReference type="Pfam" id="PF00924">
    <property type="entry name" value="MS_channel_2nd"/>
    <property type="match status" value="1"/>
</dbReference>
<evidence type="ECO:0000256" key="4">
    <source>
        <dbReference type="ARBA" id="ARBA00022692"/>
    </source>
</evidence>
<evidence type="ECO:0000256" key="3">
    <source>
        <dbReference type="ARBA" id="ARBA00010062"/>
    </source>
</evidence>
<keyword evidence="12" id="KW-1185">Reference proteome</keyword>
<evidence type="ECO:0000256" key="1">
    <source>
        <dbReference type="ARBA" id="ARBA00004141"/>
    </source>
</evidence>
<dbReference type="Pfam" id="PF13458">
    <property type="entry name" value="Peripla_BP_6"/>
    <property type="match status" value="1"/>
</dbReference>
<dbReference type="InterPro" id="IPR023408">
    <property type="entry name" value="MscS_beta-dom_sf"/>
</dbReference>
<feature type="domain" description="Leucine-binding protein" evidence="10">
    <location>
        <begin position="35"/>
        <end position="394"/>
    </location>
</feature>
<evidence type="ECO:0000313" key="11">
    <source>
        <dbReference type="EMBL" id="VFQ45338.1"/>
    </source>
</evidence>
<name>A0A4V6ILJ9_9BACT</name>
<dbReference type="InterPro" id="IPR010920">
    <property type="entry name" value="LSM_dom_sf"/>
</dbReference>
<feature type="transmembrane region" description="Helical" evidence="8">
    <location>
        <begin position="632"/>
        <end position="651"/>
    </location>
</feature>
<evidence type="ECO:0000259" key="10">
    <source>
        <dbReference type="Pfam" id="PF13458"/>
    </source>
</evidence>
<dbReference type="InterPro" id="IPR011014">
    <property type="entry name" value="MscS_channel_TM-2"/>
</dbReference>
<gene>
    <name evidence="11" type="ORF">MSL71_29950</name>
</gene>
<protein>
    <submittedName>
        <fullName evidence="11">Mechanosensitive ion channel mscs</fullName>
    </submittedName>
</protein>
<evidence type="ECO:0000256" key="5">
    <source>
        <dbReference type="ARBA" id="ARBA00022729"/>
    </source>
</evidence>
<keyword evidence="4 8" id="KW-0812">Transmembrane</keyword>
<dbReference type="Gene3D" id="2.30.30.60">
    <property type="match status" value="1"/>
</dbReference>
<feature type="transmembrane region" description="Helical" evidence="8">
    <location>
        <begin position="658"/>
        <end position="681"/>
    </location>
</feature>
<dbReference type="SUPFAM" id="SSF50182">
    <property type="entry name" value="Sm-like ribonucleoproteins"/>
    <property type="match status" value="1"/>
</dbReference>
<dbReference type="SUPFAM" id="SSF82861">
    <property type="entry name" value="Mechanosensitive channel protein MscS (YggB), transmembrane region"/>
    <property type="match status" value="1"/>
</dbReference>
<keyword evidence="5" id="KW-0732">Signal</keyword>
<proteinExistence type="inferred from homology"/>
<dbReference type="InterPro" id="IPR006685">
    <property type="entry name" value="MscS_channel_2nd"/>
</dbReference>
<dbReference type="EMBL" id="CAADHO010000005">
    <property type="protein sequence ID" value="VFQ45338.1"/>
    <property type="molecule type" value="Genomic_DNA"/>
</dbReference>
<feature type="transmembrane region" description="Helical" evidence="8">
    <location>
        <begin position="734"/>
        <end position="753"/>
    </location>
</feature>
<feature type="transmembrane region" description="Helical" evidence="8">
    <location>
        <begin position="759"/>
        <end position="783"/>
    </location>
</feature>
<reference evidence="11 12" key="1">
    <citation type="submission" date="2019-03" db="EMBL/GenBank/DDBJ databases">
        <authorList>
            <person name="Nijsse B."/>
        </authorList>
    </citation>
    <scope>NUCLEOTIDE SEQUENCE [LARGE SCALE GENOMIC DNA]</scope>
    <source>
        <strain evidence="11">Desulfoluna butyratoxydans MSL71</strain>
    </source>
</reference>
<keyword evidence="6 8" id="KW-1133">Transmembrane helix</keyword>
<feature type="domain" description="Mechanosensitive ion channel MscS" evidence="9">
    <location>
        <begin position="779"/>
        <end position="845"/>
    </location>
</feature>
<evidence type="ECO:0000313" key="12">
    <source>
        <dbReference type="Proteomes" id="UP000507962"/>
    </source>
</evidence>
<feature type="transmembrane region" description="Helical" evidence="8">
    <location>
        <begin position="693"/>
        <end position="713"/>
    </location>
</feature>
<keyword evidence="7 8" id="KW-0472">Membrane</keyword>
<dbReference type="GO" id="GO:0016020">
    <property type="term" value="C:membrane"/>
    <property type="evidence" value="ECO:0007669"/>
    <property type="project" value="UniProtKB-SubCell"/>
</dbReference>
<sequence>MRPPIKTIRCMILSTLFVAAFAPCLLFAGGRGDLHIAVVCPLSGRNASNGKAVIQGVRLYVDAVNRGGGVDGQKIVLDVYDDEDDADTAAKMARDIAGADRALAVIGHESSTCSIMGGEVYLQHRIPAISPTSTDVRVTRRNPWYFRMTFNNEFQGRFLANYMRKVFRQGHVSVIHEDLAYGANLAKVFVGAASNLGMTVPYVWRYDVKDKGLDQRLEEIVDELDRAGEKAGAVFIALHPPEGFKLITLLRDRGIENRIVFAAGLSSPKFLQLFSRYPKEMEHPGYYTDGMYAASGVIFDTADEKDQAFMEAYRRAYGEEPNRRAAFSYDAAKVVHRALLEAGISGDLEELAVDRHRIRQWLASRDSSFKAISGVTGRTYFNADGDPSKPITMGMFKNRRLVSAPVQLQEVPSLSEIPNVREALAQERVIRVGGRYFYKTNVVYTGVQINKISEIDIRSQTYLADVYIWFRYHGNIEPQEIEFLYAAEPVTMGTLVSEKRTERMTYRKYKATGRFMMDSYSDRRMYGEHVLNIGFRHRTMPRCNLVYVTDLLGMEPPETLRTKMETSRVLGPSEDWAVSGIYFSQGVSKKESLGHPDHLESQSGVVDYSKFKIGVRIKKRELRLRRNLPPAAVNYLFGGSVIVLLCGFLPGIKRESFLLIKAATVAILLVSTEVMLLQWFLERHQTHHLQPVIRMFDILWWGVPAFFLIRCIERYIWTPLEQKTNRSIPNLVRRFVKIFIWMLVCFGILAFVFDRKITSLLATSGVITMIIGLAIQVNIANIFSGIAINLERPFQIGDWIKINDLGEGKVSDITWRTTRIWTSDNNMVNIPNSMASEAVIVNYNRPDEAFKIDIDVHLDVVHPPEQVEDILREAMLSVTGVRRAEVLFRFHEWGCIYTGSVFVRDYGQIQGFQHAVTKKIWMALTRAGIEPVGLRYAPWVGQEPSSES</sequence>
<dbReference type="PANTHER" id="PTHR47151:SF2">
    <property type="entry name" value="AMINO ACID BINDING PROTEIN"/>
    <property type="match status" value="1"/>
</dbReference>
<evidence type="ECO:0000256" key="8">
    <source>
        <dbReference type="SAM" id="Phobius"/>
    </source>
</evidence>
<dbReference type="SUPFAM" id="SSF53822">
    <property type="entry name" value="Periplasmic binding protein-like I"/>
    <property type="match status" value="1"/>
</dbReference>
<evidence type="ECO:0000256" key="2">
    <source>
        <dbReference type="ARBA" id="ARBA00008017"/>
    </source>
</evidence>
<dbReference type="Gene3D" id="1.10.287.1260">
    <property type="match status" value="1"/>
</dbReference>
<dbReference type="PANTHER" id="PTHR47151">
    <property type="entry name" value="LEU/ILE/VAL-BINDING ABC TRANSPORTER SUBUNIT"/>
    <property type="match status" value="1"/>
</dbReference>
<dbReference type="AlphaFoldDB" id="A0A4V6ILJ9"/>
<organism evidence="11 12">
    <name type="scientific">Desulfoluna butyratoxydans</name>
    <dbReference type="NCBI Taxonomy" id="231438"/>
    <lineage>
        <taxon>Bacteria</taxon>
        <taxon>Pseudomonadati</taxon>
        <taxon>Thermodesulfobacteriota</taxon>
        <taxon>Desulfobacteria</taxon>
        <taxon>Desulfobacterales</taxon>
        <taxon>Desulfolunaceae</taxon>
        <taxon>Desulfoluna</taxon>
    </lineage>
</organism>
<dbReference type="CDD" id="cd19985">
    <property type="entry name" value="PBP1_ABC_HAAT-like"/>
    <property type="match status" value="1"/>
</dbReference>
<dbReference type="InterPro" id="IPR028082">
    <property type="entry name" value="Peripla_BP_I"/>
</dbReference>
<evidence type="ECO:0000256" key="6">
    <source>
        <dbReference type="ARBA" id="ARBA00022989"/>
    </source>
</evidence>
<dbReference type="Gene3D" id="3.40.50.2300">
    <property type="match status" value="2"/>
</dbReference>
<dbReference type="Proteomes" id="UP000507962">
    <property type="component" value="Unassembled WGS sequence"/>
</dbReference>
<accession>A0A4V6ILJ9</accession>
<comment type="similarity">
    <text evidence="2">Belongs to the MscS (TC 1.A.23) family.</text>
</comment>
<dbReference type="InterPro" id="IPR028081">
    <property type="entry name" value="Leu-bd"/>
</dbReference>
<comment type="similarity">
    <text evidence="3">Belongs to the leucine-binding protein family.</text>
</comment>
<dbReference type="GO" id="GO:0008381">
    <property type="term" value="F:mechanosensitive monoatomic ion channel activity"/>
    <property type="evidence" value="ECO:0007669"/>
    <property type="project" value="UniProtKB-ARBA"/>
</dbReference>
<evidence type="ECO:0000259" key="9">
    <source>
        <dbReference type="Pfam" id="PF00924"/>
    </source>
</evidence>
<comment type="subcellular location">
    <subcellularLocation>
        <location evidence="1">Membrane</location>
        <topology evidence="1">Multi-pass membrane protein</topology>
    </subcellularLocation>
</comment>